<name>A0ABT8SVJ6_9HYPH</name>
<evidence type="ECO:0000313" key="1">
    <source>
        <dbReference type="EMBL" id="MDO1582448.1"/>
    </source>
</evidence>
<sequence length="67" mass="7346">MSAPEPVIDREVADDVDTALAWHQGDARATIATLLEDLKFVRGQLALAEGAMSHGLTRGWQPTYERP</sequence>
<evidence type="ECO:0000313" key="2">
    <source>
        <dbReference type="Proteomes" id="UP001169006"/>
    </source>
</evidence>
<reference evidence="1" key="1">
    <citation type="journal article" date="2015" name="Int. J. Syst. Evol. Microbiol.">
        <title>Rhizobium oryzicola sp. nov., potential plant-growth-promoting endophytic bacteria isolated from rice roots.</title>
        <authorList>
            <person name="Zhang X.X."/>
            <person name="Gao J.S."/>
            <person name="Cao Y.H."/>
            <person name="Sheirdil R.A."/>
            <person name="Wang X.C."/>
            <person name="Zhang L."/>
        </authorList>
    </citation>
    <scope>NUCLEOTIDE SEQUENCE</scope>
    <source>
        <strain evidence="1">05753</strain>
    </source>
</reference>
<evidence type="ECO:0008006" key="3">
    <source>
        <dbReference type="Google" id="ProtNLM"/>
    </source>
</evidence>
<protein>
    <recommendedName>
        <fullName evidence="3">Dehydrogenase</fullName>
    </recommendedName>
</protein>
<gene>
    <name evidence="1" type="ORF">Q2T52_10080</name>
</gene>
<accession>A0ABT8SVJ6</accession>
<keyword evidence="2" id="KW-1185">Reference proteome</keyword>
<organism evidence="1 2">
    <name type="scientific">Rhizobium oryzicola</name>
    <dbReference type="NCBI Taxonomy" id="1232668"/>
    <lineage>
        <taxon>Bacteria</taxon>
        <taxon>Pseudomonadati</taxon>
        <taxon>Pseudomonadota</taxon>
        <taxon>Alphaproteobacteria</taxon>
        <taxon>Hyphomicrobiales</taxon>
        <taxon>Rhizobiaceae</taxon>
        <taxon>Rhizobium/Agrobacterium group</taxon>
        <taxon>Rhizobium</taxon>
    </lineage>
</organism>
<dbReference type="RefSeq" id="WP_302076587.1">
    <property type="nucleotide sequence ID" value="NZ_JAUKWQ010000002.1"/>
</dbReference>
<dbReference type="EMBL" id="JAUKWQ010000002">
    <property type="protein sequence ID" value="MDO1582448.1"/>
    <property type="molecule type" value="Genomic_DNA"/>
</dbReference>
<reference evidence="1" key="2">
    <citation type="submission" date="2023-07" db="EMBL/GenBank/DDBJ databases">
        <authorList>
            <person name="Sun H."/>
        </authorList>
    </citation>
    <scope>NUCLEOTIDE SEQUENCE</scope>
    <source>
        <strain evidence="1">05753</strain>
    </source>
</reference>
<dbReference type="Proteomes" id="UP001169006">
    <property type="component" value="Unassembled WGS sequence"/>
</dbReference>
<proteinExistence type="predicted"/>
<comment type="caution">
    <text evidence="1">The sequence shown here is derived from an EMBL/GenBank/DDBJ whole genome shotgun (WGS) entry which is preliminary data.</text>
</comment>